<name>A0AAF0QXR1_SOLVR</name>
<dbReference type="InterPro" id="IPR001841">
    <property type="entry name" value="Znf_RING"/>
</dbReference>
<dbReference type="GO" id="GO:0004842">
    <property type="term" value="F:ubiquitin-protein transferase activity"/>
    <property type="evidence" value="ECO:0007669"/>
    <property type="project" value="InterPro"/>
</dbReference>
<dbReference type="SUPFAM" id="SSF57850">
    <property type="entry name" value="RING/U-box"/>
    <property type="match status" value="1"/>
</dbReference>
<feature type="compositionally biased region" description="Acidic residues" evidence="2">
    <location>
        <begin position="191"/>
        <end position="209"/>
    </location>
</feature>
<gene>
    <name evidence="4" type="ORF">MTR67_024856</name>
</gene>
<dbReference type="Gene3D" id="3.30.40.10">
    <property type="entry name" value="Zinc/RING finger domain, C3HC4 (zinc finger)"/>
    <property type="match status" value="1"/>
</dbReference>
<protein>
    <recommendedName>
        <fullName evidence="3">RING-type domain-containing protein</fullName>
    </recommendedName>
</protein>
<accession>A0AAF0QXR1</accession>
<dbReference type="GO" id="GO:0008270">
    <property type="term" value="F:zinc ion binding"/>
    <property type="evidence" value="ECO:0007669"/>
    <property type="project" value="UniProtKB-KW"/>
</dbReference>
<keyword evidence="1" id="KW-0479">Metal-binding</keyword>
<dbReference type="Proteomes" id="UP001234989">
    <property type="component" value="Chromosome 5"/>
</dbReference>
<organism evidence="4 5">
    <name type="scientific">Solanum verrucosum</name>
    <dbReference type="NCBI Taxonomy" id="315347"/>
    <lineage>
        <taxon>Eukaryota</taxon>
        <taxon>Viridiplantae</taxon>
        <taxon>Streptophyta</taxon>
        <taxon>Embryophyta</taxon>
        <taxon>Tracheophyta</taxon>
        <taxon>Spermatophyta</taxon>
        <taxon>Magnoliopsida</taxon>
        <taxon>eudicotyledons</taxon>
        <taxon>Gunneridae</taxon>
        <taxon>Pentapetalae</taxon>
        <taxon>asterids</taxon>
        <taxon>lamiids</taxon>
        <taxon>Solanales</taxon>
        <taxon>Solanaceae</taxon>
        <taxon>Solanoideae</taxon>
        <taxon>Solaneae</taxon>
        <taxon>Solanum</taxon>
    </lineage>
</organism>
<dbReference type="PANTHER" id="PTHR46798:SF15">
    <property type="entry name" value="RING-TYPE DOMAIN-CONTAINING PROTEIN"/>
    <property type="match status" value="1"/>
</dbReference>
<evidence type="ECO:0000313" key="4">
    <source>
        <dbReference type="EMBL" id="WMV31471.1"/>
    </source>
</evidence>
<keyword evidence="1" id="KW-0863">Zinc-finger</keyword>
<proteinExistence type="predicted"/>
<evidence type="ECO:0000256" key="1">
    <source>
        <dbReference type="PROSITE-ProRule" id="PRU00175"/>
    </source>
</evidence>
<dbReference type="PANTHER" id="PTHR46798">
    <property type="entry name" value="OS09G0511500 PROTEIN"/>
    <property type="match status" value="1"/>
</dbReference>
<dbReference type="EMBL" id="CP133616">
    <property type="protein sequence ID" value="WMV31471.1"/>
    <property type="molecule type" value="Genomic_DNA"/>
</dbReference>
<evidence type="ECO:0000259" key="3">
    <source>
        <dbReference type="PROSITE" id="PS50089"/>
    </source>
</evidence>
<dbReference type="SMART" id="SM00184">
    <property type="entry name" value="RING"/>
    <property type="match status" value="1"/>
</dbReference>
<keyword evidence="1" id="KW-0862">Zinc</keyword>
<dbReference type="AlphaFoldDB" id="A0AAF0QXR1"/>
<reference evidence="4" key="1">
    <citation type="submission" date="2023-08" db="EMBL/GenBank/DDBJ databases">
        <title>A de novo genome assembly of Solanum verrucosum Schlechtendal, a Mexican diploid species geographically isolated from the other diploid A-genome species in potato relatives.</title>
        <authorList>
            <person name="Hosaka K."/>
        </authorList>
    </citation>
    <scope>NUCLEOTIDE SEQUENCE</scope>
    <source>
        <tissue evidence="4">Young leaves</tissue>
    </source>
</reference>
<keyword evidence="5" id="KW-1185">Reference proteome</keyword>
<evidence type="ECO:0000313" key="5">
    <source>
        <dbReference type="Proteomes" id="UP001234989"/>
    </source>
</evidence>
<feature type="domain" description="RING-type" evidence="3">
    <location>
        <begin position="131"/>
        <end position="176"/>
    </location>
</feature>
<dbReference type="PROSITE" id="PS50089">
    <property type="entry name" value="ZF_RING_2"/>
    <property type="match status" value="1"/>
</dbReference>
<dbReference type="InterPro" id="IPR044274">
    <property type="entry name" value="RFI2"/>
</dbReference>
<sequence length="306" mass="34017">MNNDVLWNGAPPNILHTTFQTNNGLNIFSHTFVGDQSPILRQNELPPPPPIDVEMVDQRHISSSDPNVGSDPVAHKISTLYHKQARNNLLPCLELTLAIVGTSLGDEHPLPPCQFMANIIFPNDLNSAPLCTVCLHKVVDDATRSITKLICGHHFHADCIAVEFNFMGLMKCPNCEVIEEDGIWMKVANSEDGESSDEDEDEESNDEDQYNEQHYFVIENRWRQQLHVPPPPTALEMIHQRTFVSGLNIGSDPVSHEAPTLYEQTRNNVLPCLELTLATTSSSVNDGRPPPPCQCISCRASSSNIH</sequence>
<dbReference type="InterPro" id="IPR013083">
    <property type="entry name" value="Znf_RING/FYVE/PHD"/>
</dbReference>
<feature type="region of interest" description="Disordered" evidence="2">
    <location>
        <begin position="190"/>
        <end position="209"/>
    </location>
</feature>
<evidence type="ECO:0000256" key="2">
    <source>
        <dbReference type="SAM" id="MobiDB-lite"/>
    </source>
</evidence>